<dbReference type="InterPro" id="IPR013149">
    <property type="entry name" value="ADH-like_C"/>
</dbReference>
<evidence type="ECO:0000256" key="1">
    <source>
        <dbReference type="ARBA" id="ARBA00001947"/>
    </source>
</evidence>
<dbReference type="GO" id="GO:0000721">
    <property type="term" value="F:(R,R)-butanediol dehydrogenase activity"/>
    <property type="evidence" value="ECO:0007669"/>
    <property type="project" value="TreeGrafter"/>
</dbReference>
<feature type="domain" description="Enoyl reductase (ER)" evidence="7">
    <location>
        <begin position="8"/>
        <end position="316"/>
    </location>
</feature>
<keyword evidence="3 6" id="KW-0479">Metal-binding</keyword>
<dbReference type="InterPro" id="IPR011032">
    <property type="entry name" value="GroES-like_sf"/>
</dbReference>
<dbReference type="InterPro" id="IPR036291">
    <property type="entry name" value="NAD(P)-bd_dom_sf"/>
</dbReference>
<gene>
    <name evidence="8" type="ORF">N7493_000198</name>
</gene>
<dbReference type="Proteomes" id="UP001215712">
    <property type="component" value="Unassembled WGS sequence"/>
</dbReference>
<dbReference type="InterPro" id="IPR002328">
    <property type="entry name" value="ADH_Zn_CS"/>
</dbReference>
<name>A0AAD6HVW1_9EURO</name>
<dbReference type="SUPFAM" id="SSF50129">
    <property type="entry name" value="GroES-like"/>
    <property type="match status" value="1"/>
</dbReference>
<sequence>MRAVRFHGKEDVRVDEVEEPVCGVGQIKIRPAFVGICGSDLHEYLHGPFAVPTTPHKVTSDQLPTTLGHEFSGTVEEVGEEVTGFKVGDKVAVNPSLSDGTCGSCQMGRYNSCYSIGFIGYSSKAGGLSDHIVLDKKHVVLLPDSMPLDIGALVEPLSVAWHAVNRSPVKKGDTALIVGAGPIGLAILQVLKAQGIERILVVEVSKERLKFAHEFGATKVLNPNEVDTLAEIREFTGDVRGVAVSFECTGVQAGMDTAIGGTRVRGTTVTVSLWGKPPVINAMALVHGERHIAGAAVYEPEDFQAVIDAISSGKITPRPMITSKIPMQDVVDRGIKALICEKESHVKILVDISA</sequence>
<dbReference type="Gene3D" id="3.40.50.720">
    <property type="entry name" value="NAD(P)-binding Rossmann-like Domain"/>
    <property type="match status" value="1"/>
</dbReference>
<evidence type="ECO:0000259" key="7">
    <source>
        <dbReference type="SMART" id="SM00829"/>
    </source>
</evidence>
<organism evidence="8 9">
    <name type="scientific">Penicillium malachiteum</name>
    <dbReference type="NCBI Taxonomy" id="1324776"/>
    <lineage>
        <taxon>Eukaryota</taxon>
        <taxon>Fungi</taxon>
        <taxon>Dikarya</taxon>
        <taxon>Ascomycota</taxon>
        <taxon>Pezizomycotina</taxon>
        <taxon>Eurotiomycetes</taxon>
        <taxon>Eurotiomycetidae</taxon>
        <taxon>Eurotiales</taxon>
        <taxon>Aspergillaceae</taxon>
        <taxon>Penicillium</taxon>
    </lineage>
</organism>
<dbReference type="GO" id="GO:0005737">
    <property type="term" value="C:cytoplasm"/>
    <property type="evidence" value="ECO:0007669"/>
    <property type="project" value="TreeGrafter"/>
</dbReference>
<dbReference type="GO" id="GO:0008270">
    <property type="term" value="F:zinc ion binding"/>
    <property type="evidence" value="ECO:0007669"/>
    <property type="project" value="InterPro"/>
</dbReference>
<dbReference type="PANTHER" id="PTHR43161">
    <property type="entry name" value="SORBITOL DEHYDROGENASE"/>
    <property type="match status" value="1"/>
</dbReference>
<dbReference type="GO" id="GO:0034079">
    <property type="term" value="P:butanediol biosynthetic process"/>
    <property type="evidence" value="ECO:0007669"/>
    <property type="project" value="TreeGrafter"/>
</dbReference>
<dbReference type="SUPFAM" id="SSF51735">
    <property type="entry name" value="NAD(P)-binding Rossmann-fold domains"/>
    <property type="match status" value="1"/>
</dbReference>
<dbReference type="PANTHER" id="PTHR43161:SF23">
    <property type="entry name" value="(R,R)-BUTANEDIOL DEHYDROGENASE-RELATED"/>
    <property type="match status" value="1"/>
</dbReference>
<dbReference type="CDD" id="cd08233">
    <property type="entry name" value="butanediol_DH_like"/>
    <property type="match status" value="1"/>
</dbReference>
<keyword evidence="4 6" id="KW-0862">Zinc</keyword>
<dbReference type="Pfam" id="PF08240">
    <property type="entry name" value="ADH_N"/>
    <property type="match status" value="1"/>
</dbReference>
<evidence type="ECO:0000313" key="9">
    <source>
        <dbReference type="Proteomes" id="UP001215712"/>
    </source>
</evidence>
<evidence type="ECO:0000256" key="6">
    <source>
        <dbReference type="RuleBase" id="RU361277"/>
    </source>
</evidence>
<comment type="similarity">
    <text evidence="2 6">Belongs to the zinc-containing alcohol dehydrogenase family.</text>
</comment>
<dbReference type="EMBL" id="JAQJAN010000001">
    <property type="protein sequence ID" value="KAJ5740326.1"/>
    <property type="molecule type" value="Genomic_DNA"/>
</dbReference>
<reference evidence="8" key="1">
    <citation type="journal article" date="2023" name="IMA Fungus">
        <title>Comparative genomic study of the Penicillium genus elucidates a diverse pangenome and 15 lateral gene transfer events.</title>
        <authorList>
            <person name="Petersen C."/>
            <person name="Sorensen T."/>
            <person name="Nielsen M.R."/>
            <person name="Sondergaard T.E."/>
            <person name="Sorensen J.L."/>
            <person name="Fitzpatrick D.A."/>
            <person name="Frisvad J.C."/>
            <person name="Nielsen K.L."/>
        </authorList>
    </citation>
    <scope>NUCLEOTIDE SEQUENCE</scope>
    <source>
        <strain evidence="8">IBT 17514</strain>
    </source>
</reference>
<accession>A0AAD6HVW1</accession>
<dbReference type="PROSITE" id="PS00059">
    <property type="entry name" value="ADH_ZINC"/>
    <property type="match status" value="1"/>
</dbReference>
<evidence type="ECO:0000256" key="5">
    <source>
        <dbReference type="ARBA" id="ARBA00023002"/>
    </source>
</evidence>
<comment type="caution">
    <text evidence="8">The sequence shown here is derived from an EMBL/GenBank/DDBJ whole genome shotgun (WGS) entry which is preliminary data.</text>
</comment>
<proteinExistence type="inferred from homology"/>
<dbReference type="Gene3D" id="3.90.180.10">
    <property type="entry name" value="Medium-chain alcohol dehydrogenases, catalytic domain"/>
    <property type="match status" value="1"/>
</dbReference>
<comment type="cofactor">
    <cofactor evidence="1 6">
        <name>Zn(2+)</name>
        <dbReference type="ChEBI" id="CHEBI:29105"/>
    </cofactor>
</comment>
<evidence type="ECO:0000256" key="4">
    <source>
        <dbReference type="ARBA" id="ARBA00022833"/>
    </source>
</evidence>
<dbReference type="InterPro" id="IPR020843">
    <property type="entry name" value="ER"/>
</dbReference>
<evidence type="ECO:0000256" key="3">
    <source>
        <dbReference type="ARBA" id="ARBA00022723"/>
    </source>
</evidence>
<keyword evidence="9" id="KW-1185">Reference proteome</keyword>
<reference evidence="8" key="2">
    <citation type="submission" date="2023-01" db="EMBL/GenBank/DDBJ databases">
        <authorList>
            <person name="Petersen C."/>
        </authorList>
    </citation>
    <scope>NUCLEOTIDE SEQUENCE</scope>
    <source>
        <strain evidence="8">IBT 17514</strain>
    </source>
</reference>
<keyword evidence="5" id="KW-0560">Oxidoreductase</keyword>
<dbReference type="InterPro" id="IPR013154">
    <property type="entry name" value="ADH-like_N"/>
</dbReference>
<evidence type="ECO:0000313" key="8">
    <source>
        <dbReference type="EMBL" id="KAJ5740326.1"/>
    </source>
</evidence>
<dbReference type="Pfam" id="PF00107">
    <property type="entry name" value="ADH_zinc_N"/>
    <property type="match status" value="1"/>
</dbReference>
<dbReference type="AlphaFoldDB" id="A0AAD6HVW1"/>
<protein>
    <recommendedName>
        <fullName evidence="7">Enoyl reductase (ER) domain-containing protein</fullName>
    </recommendedName>
</protein>
<dbReference type="SMART" id="SM00829">
    <property type="entry name" value="PKS_ER"/>
    <property type="match status" value="1"/>
</dbReference>
<evidence type="ECO:0000256" key="2">
    <source>
        <dbReference type="ARBA" id="ARBA00008072"/>
    </source>
</evidence>